<accession>A0A955E0R8</accession>
<proteinExistence type="predicted"/>
<dbReference type="Proteomes" id="UP000714817">
    <property type="component" value="Unassembled WGS sequence"/>
</dbReference>
<reference evidence="3" key="1">
    <citation type="submission" date="2020-04" db="EMBL/GenBank/DDBJ databases">
        <authorList>
            <person name="Zhang T."/>
        </authorList>
    </citation>
    <scope>NUCLEOTIDE SEQUENCE</scope>
    <source>
        <strain evidence="3">HKST-UBA80</strain>
    </source>
</reference>
<gene>
    <name evidence="3" type="ORF">KDA10_00305</name>
</gene>
<dbReference type="NCBIfam" id="NF037970">
    <property type="entry name" value="vanZ_1"/>
    <property type="match status" value="1"/>
</dbReference>
<feature type="domain" description="VanZ-like" evidence="2">
    <location>
        <begin position="44"/>
        <end position="111"/>
    </location>
</feature>
<reference evidence="3" key="2">
    <citation type="journal article" date="2021" name="Microbiome">
        <title>Successional dynamics and alternative stable states in a saline activated sludge microbial community over 9 years.</title>
        <authorList>
            <person name="Wang Y."/>
            <person name="Ye J."/>
            <person name="Ju F."/>
            <person name="Liu L."/>
            <person name="Boyd J.A."/>
            <person name="Deng Y."/>
            <person name="Parks D.H."/>
            <person name="Jiang X."/>
            <person name="Yin X."/>
            <person name="Woodcroft B.J."/>
            <person name="Tyson G.W."/>
            <person name="Hugenholtz P."/>
            <person name="Polz M.F."/>
            <person name="Zhang T."/>
        </authorList>
    </citation>
    <scope>NUCLEOTIDE SEQUENCE</scope>
    <source>
        <strain evidence="3">HKST-UBA80</strain>
    </source>
</reference>
<evidence type="ECO:0000256" key="1">
    <source>
        <dbReference type="SAM" id="Phobius"/>
    </source>
</evidence>
<dbReference type="AlphaFoldDB" id="A0A955E0R8"/>
<keyword evidence="1" id="KW-0812">Transmembrane</keyword>
<feature type="transmembrane region" description="Helical" evidence="1">
    <location>
        <begin position="41"/>
        <end position="60"/>
    </location>
</feature>
<sequence length="125" mass="14187">MKKNKKLLRWLPSVIVATIIFAASTIPGDQIQASGYGQEKYQINAHFVLYMALAGAVYYASQNPKRTVLICFVYALSDEFHQVFTPQRSPQIFDIAVDMVGVIISTLLWSTILPKFRKHKNLPKK</sequence>
<comment type="caution">
    <text evidence="3">The sequence shown here is derived from an EMBL/GenBank/DDBJ whole genome shotgun (WGS) entry which is preliminary data.</text>
</comment>
<dbReference type="EMBL" id="JAGQNY010000001">
    <property type="protein sequence ID" value="MCA9301800.1"/>
    <property type="molecule type" value="Genomic_DNA"/>
</dbReference>
<dbReference type="Pfam" id="PF04892">
    <property type="entry name" value="VanZ"/>
    <property type="match status" value="1"/>
</dbReference>
<organism evidence="3 4">
    <name type="scientific">candidate division WWE3 bacterium</name>
    <dbReference type="NCBI Taxonomy" id="2053526"/>
    <lineage>
        <taxon>Bacteria</taxon>
        <taxon>Katanobacteria</taxon>
    </lineage>
</organism>
<evidence type="ECO:0000313" key="3">
    <source>
        <dbReference type="EMBL" id="MCA9301800.1"/>
    </source>
</evidence>
<dbReference type="InterPro" id="IPR006976">
    <property type="entry name" value="VanZ-like"/>
</dbReference>
<evidence type="ECO:0000259" key="2">
    <source>
        <dbReference type="Pfam" id="PF04892"/>
    </source>
</evidence>
<keyword evidence="1" id="KW-1133">Transmembrane helix</keyword>
<feature type="transmembrane region" description="Helical" evidence="1">
    <location>
        <begin position="7"/>
        <end position="26"/>
    </location>
</feature>
<keyword evidence="1" id="KW-0472">Membrane</keyword>
<protein>
    <submittedName>
        <fullName evidence="3">VanZ family protein</fullName>
    </submittedName>
</protein>
<name>A0A955E0R8_UNCKA</name>
<evidence type="ECO:0000313" key="4">
    <source>
        <dbReference type="Proteomes" id="UP000714817"/>
    </source>
</evidence>